<accession>A0A318ILU0</accession>
<sequence length="144" mass="16842">MAKIIFFFDRDDQYYELSNFAGFGFELDGHHWRTMEHYFQAKKFEGTSHFEKILNCGSPKQAKDLGQNRDIPIRRDWDEVKESIMLTGLRAKFQNPELKQLLLGTAKKLLVENSPYDSYWGIGPNGKGKNRLGHLLMQVRDESR</sequence>
<dbReference type="EMBL" id="QJKB01000022">
    <property type="protein sequence ID" value="PXX35246.1"/>
    <property type="molecule type" value="Genomic_DNA"/>
</dbReference>
<gene>
    <name evidence="4" type="ORF">DFR42_12226</name>
</gene>
<evidence type="ECO:0000259" key="3">
    <source>
        <dbReference type="Pfam" id="PF08719"/>
    </source>
</evidence>
<evidence type="ECO:0000313" key="5">
    <source>
        <dbReference type="Proteomes" id="UP000247792"/>
    </source>
</evidence>
<comment type="catalytic activity">
    <reaction evidence="2">
        <text>2,5-diamino-6-hydroxy-4-(5-phosphoribosylamino)-pyrimidine + H2O = 2,5,6-triamino-4-hydroxypyrimidine + D-ribose 5-phosphate</text>
        <dbReference type="Rhea" id="RHEA:23436"/>
        <dbReference type="ChEBI" id="CHEBI:15377"/>
        <dbReference type="ChEBI" id="CHEBI:58614"/>
        <dbReference type="ChEBI" id="CHEBI:78346"/>
        <dbReference type="ChEBI" id="CHEBI:137796"/>
    </reaction>
</comment>
<feature type="domain" description="NADAR" evidence="3">
    <location>
        <begin position="6"/>
        <end position="142"/>
    </location>
</feature>
<dbReference type="AlphaFoldDB" id="A0A318ILU0"/>
<dbReference type="Gene3D" id="1.10.357.40">
    <property type="entry name" value="YbiA-like"/>
    <property type="match status" value="1"/>
</dbReference>
<evidence type="ECO:0000313" key="4">
    <source>
        <dbReference type="EMBL" id="PXX35246.1"/>
    </source>
</evidence>
<reference evidence="4 5" key="1">
    <citation type="submission" date="2018-05" db="EMBL/GenBank/DDBJ databases">
        <title>Genomic Encyclopedia of Type Strains, Phase IV (KMG-IV): sequencing the most valuable type-strain genomes for metagenomic binning, comparative biology and taxonomic classification.</title>
        <authorList>
            <person name="Goeker M."/>
        </authorList>
    </citation>
    <scope>NUCLEOTIDE SEQUENCE [LARGE SCALE GENOMIC DNA]</scope>
    <source>
        <strain evidence="4 5">DSM 19792</strain>
    </source>
</reference>
<comment type="catalytic activity">
    <reaction evidence="1">
        <text>5-amino-6-(5-phospho-D-ribosylamino)uracil + H2O = 5,6-diaminouracil + D-ribose 5-phosphate</text>
        <dbReference type="Rhea" id="RHEA:55020"/>
        <dbReference type="ChEBI" id="CHEBI:15377"/>
        <dbReference type="ChEBI" id="CHEBI:46252"/>
        <dbReference type="ChEBI" id="CHEBI:58453"/>
        <dbReference type="ChEBI" id="CHEBI:78346"/>
    </reaction>
</comment>
<evidence type="ECO:0000256" key="2">
    <source>
        <dbReference type="ARBA" id="ARBA00000751"/>
    </source>
</evidence>
<dbReference type="InterPro" id="IPR037238">
    <property type="entry name" value="YbiA-like_sf"/>
</dbReference>
<comment type="caution">
    <text evidence="4">The sequence shown here is derived from an EMBL/GenBank/DDBJ whole genome shotgun (WGS) entry which is preliminary data.</text>
</comment>
<dbReference type="Proteomes" id="UP000247792">
    <property type="component" value="Unassembled WGS sequence"/>
</dbReference>
<dbReference type="NCBIfam" id="TIGR02464">
    <property type="entry name" value="ribofla_fusion"/>
    <property type="match status" value="1"/>
</dbReference>
<organism evidence="4 5">
    <name type="scientific">Undibacterium pigrum</name>
    <dbReference type="NCBI Taxonomy" id="401470"/>
    <lineage>
        <taxon>Bacteria</taxon>
        <taxon>Pseudomonadati</taxon>
        <taxon>Pseudomonadota</taxon>
        <taxon>Betaproteobacteria</taxon>
        <taxon>Burkholderiales</taxon>
        <taxon>Oxalobacteraceae</taxon>
        <taxon>Undibacterium</taxon>
    </lineage>
</organism>
<dbReference type="RefSeq" id="WP_110258320.1">
    <property type="nucleotide sequence ID" value="NZ_QJKB01000022.1"/>
</dbReference>
<proteinExistence type="predicted"/>
<dbReference type="InterPro" id="IPR012816">
    <property type="entry name" value="NADAR"/>
</dbReference>
<protein>
    <recommendedName>
        <fullName evidence="3">NADAR domain-containing protein</fullName>
    </recommendedName>
</protein>
<dbReference type="Pfam" id="PF08719">
    <property type="entry name" value="NADAR"/>
    <property type="match status" value="1"/>
</dbReference>
<evidence type="ECO:0000256" key="1">
    <source>
        <dbReference type="ARBA" id="ARBA00000022"/>
    </source>
</evidence>
<keyword evidence="5" id="KW-1185">Reference proteome</keyword>
<dbReference type="OrthoDB" id="67297at2"/>
<dbReference type="SUPFAM" id="SSF143990">
    <property type="entry name" value="YbiA-like"/>
    <property type="match status" value="1"/>
</dbReference>
<dbReference type="CDD" id="cd15457">
    <property type="entry name" value="NADAR"/>
    <property type="match status" value="1"/>
</dbReference>
<name>A0A318ILU0_9BURK</name>